<feature type="signal peptide" evidence="1">
    <location>
        <begin position="1"/>
        <end position="18"/>
    </location>
</feature>
<keyword evidence="1" id="KW-0732">Signal</keyword>
<feature type="chain" id="PRO_5007891041" evidence="1">
    <location>
        <begin position="19"/>
        <end position="91"/>
    </location>
</feature>
<reference evidence="2 3" key="1">
    <citation type="journal article" date="2016" name="Mol. Biol. Evol.">
        <title>Comparative Genomics of Early-Diverging Mushroom-Forming Fungi Provides Insights into the Origins of Lignocellulose Decay Capabilities.</title>
        <authorList>
            <person name="Nagy L.G."/>
            <person name="Riley R."/>
            <person name="Tritt A."/>
            <person name="Adam C."/>
            <person name="Daum C."/>
            <person name="Floudas D."/>
            <person name="Sun H."/>
            <person name="Yadav J.S."/>
            <person name="Pangilinan J."/>
            <person name="Larsson K.H."/>
            <person name="Matsuura K."/>
            <person name="Barry K."/>
            <person name="Labutti K."/>
            <person name="Kuo R."/>
            <person name="Ohm R.A."/>
            <person name="Bhattacharya S.S."/>
            <person name="Shirouzu T."/>
            <person name="Yoshinaga Y."/>
            <person name="Martin F.M."/>
            <person name="Grigoriev I.V."/>
            <person name="Hibbett D.S."/>
        </authorList>
    </citation>
    <scope>NUCLEOTIDE SEQUENCE [LARGE SCALE GENOMIC DNA]</scope>
    <source>
        <strain evidence="2 3">TUFC12733</strain>
    </source>
</reference>
<evidence type="ECO:0000313" key="2">
    <source>
        <dbReference type="EMBL" id="KZO98546.1"/>
    </source>
</evidence>
<sequence length="91" mass="9522">MRSFVLLFLASILAVAMAGTACGNQGLLGASRPKKFVGECNRSDSKGKRSSHNCVNAGGTKYLCVLSGQATCIEGSAKMKKLDMEGGECFL</sequence>
<gene>
    <name evidence="2" type="ORF">CALVIDRAFT_535187</name>
</gene>
<proteinExistence type="predicted"/>
<evidence type="ECO:0000256" key="1">
    <source>
        <dbReference type="SAM" id="SignalP"/>
    </source>
</evidence>
<organism evidence="2 3">
    <name type="scientific">Calocera viscosa (strain TUFC12733)</name>
    <dbReference type="NCBI Taxonomy" id="1330018"/>
    <lineage>
        <taxon>Eukaryota</taxon>
        <taxon>Fungi</taxon>
        <taxon>Dikarya</taxon>
        <taxon>Basidiomycota</taxon>
        <taxon>Agaricomycotina</taxon>
        <taxon>Dacrymycetes</taxon>
        <taxon>Dacrymycetales</taxon>
        <taxon>Dacrymycetaceae</taxon>
        <taxon>Calocera</taxon>
    </lineage>
</organism>
<name>A0A167P9A3_CALVF</name>
<keyword evidence="3" id="KW-1185">Reference proteome</keyword>
<accession>A0A167P9A3</accession>
<dbReference type="Proteomes" id="UP000076738">
    <property type="component" value="Unassembled WGS sequence"/>
</dbReference>
<evidence type="ECO:0000313" key="3">
    <source>
        <dbReference type="Proteomes" id="UP000076738"/>
    </source>
</evidence>
<dbReference type="PROSITE" id="PS51257">
    <property type="entry name" value="PROKAR_LIPOPROTEIN"/>
    <property type="match status" value="1"/>
</dbReference>
<dbReference type="EMBL" id="KV417275">
    <property type="protein sequence ID" value="KZO98546.1"/>
    <property type="molecule type" value="Genomic_DNA"/>
</dbReference>
<dbReference type="AlphaFoldDB" id="A0A167P9A3"/>
<protein>
    <submittedName>
        <fullName evidence="2">Uncharacterized protein</fullName>
    </submittedName>
</protein>
<dbReference type="OrthoDB" id="2882365at2759"/>